<comment type="caution">
    <text evidence="1">The sequence shown here is derived from an EMBL/GenBank/DDBJ whole genome shotgun (WGS) entry which is preliminary data.</text>
</comment>
<evidence type="ECO:0000313" key="1">
    <source>
        <dbReference type="EMBL" id="GIX82274.1"/>
    </source>
</evidence>
<name>A0AAV4NFR0_CAEEX</name>
<keyword evidence="2" id="KW-1185">Reference proteome</keyword>
<sequence>MIAERGFKLQYREGRESKLISPLKLILHCMDFQITDYGQCRRLPLSSNNAVLVVSFAIDGDVINKAAMLYVVMSILHSEWRCPLKEDFPCQQWSLTRSMFVRYISLLLTMIAERGFRLQCREGRETKLISPLKLILHRMDFQITVYEKCRRLPLSSNNAVLVCPLQLMET</sequence>
<accession>A0AAV4NFR0</accession>
<dbReference type="EMBL" id="BPLR01020763">
    <property type="protein sequence ID" value="GIX82274.1"/>
    <property type="molecule type" value="Genomic_DNA"/>
</dbReference>
<gene>
    <name evidence="1" type="ORF">CEXT_501121</name>
</gene>
<organism evidence="1 2">
    <name type="scientific">Caerostris extrusa</name>
    <name type="common">Bark spider</name>
    <name type="synonym">Caerostris bankana</name>
    <dbReference type="NCBI Taxonomy" id="172846"/>
    <lineage>
        <taxon>Eukaryota</taxon>
        <taxon>Metazoa</taxon>
        <taxon>Ecdysozoa</taxon>
        <taxon>Arthropoda</taxon>
        <taxon>Chelicerata</taxon>
        <taxon>Arachnida</taxon>
        <taxon>Araneae</taxon>
        <taxon>Araneomorphae</taxon>
        <taxon>Entelegynae</taxon>
        <taxon>Araneoidea</taxon>
        <taxon>Araneidae</taxon>
        <taxon>Caerostris</taxon>
    </lineage>
</organism>
<reference evidence="1 2" key="1">
    <citation type="submission" date="2021-06" db="EMBL/GenBank/DDBJ databases">
        <title>Caerostris extrusa draft genome.</title>
        <authorList>
            <person name="Kono N."/>
            <person name="Arakawa K."/>
        </authorList>
    </citation>
    <scope>NUCLEOTIDE SEQUENCE [LARGE SCALE GENOMIC DNA]</scope>
</reference>
<proteinExistence type="predicted"/>
<protein>
    <submittedName>
        <fullName evidence="1">Uncharacterized protein</fullName>
    </submittedName>
</protein>
<dbReference type="Proteomes" id="UP001054945">
    <property type="component" value="Unassembled WGS sequence"/>
</dbReference>
<dbReference type="AlphaFoldDB" id="A0AAV4NFR0"/>
<evidence type="ECO:0000313" key="2">
    <source>
        <dbReference type="Proteomes" id="UP001054945"/>
    </source>
</evidence>